<evidence type="ECO:0000313" key="2">
    <source>
        <dbReference type="EMBL" id="MBH0775597.1"/>
    </source>
</evidence>
<dbReference type="EMBL" id="JADMLG010000002">
    <property type="protein sequence ID" value="MBH0775597.1"/>
    <property type="molecule type" value="Genomic_DNA"/>
</dbReference>
<gene>
    <name evidence="2" type="ORF">IT779_04740</name>
</gene>
<name>A0A931N1D5_9NOCA</name>
<evidence type="ECO:0000313" key="3">
    <source>
        <dbReference type="Proteomes" id="UP000655751"/>
    </source>
</evidence>
<keyword evidence="3" id="KW-1185">Reference proteome</keyword>
<protein>
    <submittedName>
        <fullName evidence="2">Uncharacterized protein</fullName>
    </submittedName>
</protein>
<feature type="region of interest" description="Disordered" evidence="1">
    <location>
        <begin position="71"/>
        <end position="143"/>
    </location>
</feature>
<organism evidence="2 3">
    <name type="scientific">Nocardia bovistercoris</name>
    <dbReference type="NCBI Taxonomy" id="2785916"/>
    <lineage>
        <taxon>Bacteria</taxon>
        <taxon>Bacillati</taxon>
        <taxon>Actinomycetota</taxon>
        <taxon>Actinomycetes</taxon>
        <taxon>Mycobacteriales</taxon>
        <taxon>Nocardiaceae</taxon>
        <taxon>Nocardia</taxon>
    </lineage>
</organism>
<dbReference type="Proteomes" id="UP000655751">
    <property type="component" value="Unassembled WGS sequence"/>
</dbReference>
<feature type="compositionally biased region" description="Polar residues" evidence="1">
    <location>
        <begin position="96"/>
        <end position="107"/>
    </location>
</feature>
<comment type="caution">
    <text evidence="2">The sequence shown here is derived from an EMBL/GenBank/DDBJ whole genome shotgun (WGS) entry which is preliminary data.</text>
</comment>
<dbReference type="RefSeq" id="WP_196147955.1">
    <property type="nucleotide sequence ID" value="NZ_JADMLG010000002.1"/>
</dbReference>
<feature type="compositionally biased region" description="Basic and acidic residues" evidence="1">
    <location>
        <begin position="131"/>
        <end position="143"/>
    </location>
</feature>
<proteinExistence type="predicted"/>
<accession>A0A931N1D5</accession>
<evidence type="ECO:0000256" key="1">
    <source>
        <dbReference type="SAM" id="MobiDB-lite"/>
    </source>
</evidence>
<sequence length="143" mass="15734">MRIIADSPGVDPDLKAQLGEIMRGQGNLHDLMHSDAFARLTTAAIPPALVRVAAMSTEEIERKAALGEAILESYRNQPSETALPGDPLPDTPTTPQLASRPQPSTSPVIAGTRKPNRDRVVTPEEDDEDDLYFRDRNQHGWLR</sequence>
<dbReference type="AlphaFoldDB" id="A0A931N1D5"/>
<reference evidence="2" key="1">
    <citation type="submission" date="2020-11" db="EMBL/GenBank/DDBJ databases">
        <title>Nocardia NEAU-351.nov., a novel actinomycete isolated from the cow dung.</title>
        <authorList>
            <person name="Zhang X."/>
        </authorList>
    </citation>
    <scope>NUCLEOTIDE SEQUENCE</scope>
    <source>
        <strain evidence="2">NEAU-351</strain>
    </source>
</reference>